<organism evidence="2 3">
    <name type="scientific">Azohydromonas lata</name>
    <dbReference type="NCBI Taxonomy" id="45677"/>
    <lineage>
        <taxon>Bacteria</taxon>
        <taxon>Pseudomonadati</taxon>
        <taxon>Pseudomonadota</taxon>
        <taxon>Betaproteobacteria</taxon>
        <taxon>Burkholderiales</taxon>
        <taxon>Sphaerotilaceae</taxon>
        <taxon>Azohydromonas</taxon>
    </lineage>
</organism>
<sequence length="97" mass="10640">MTLRNRLDRLEAALPTHEADPQRGERLSATVRFILDSVPRGPITVDGDRDAPFRELLQRGDAGALTAEDCALLAAAPECHVPALEVLRLLVKLMDEV</sequence>
<evidence type="ECO:0000313" key="3">
    <source>
        <dbReference type="Proteomes" id="UP001293718"/>
    </source>
</evidence>
<dbReference type="EMBL" id="JAXOJX010000023">
    <property type="protein sequence ID" value="MDZ5457884.1"/>
    <property type="molecule type" value="Genomic_DNA"/>
</dbReference>
<name>A0ABU5IGE5_9BURK</name>
<evidence type="ECO:0000256" key="1">
    <source>
        <dbReference type="SAM" id="MobiDB-lite"/>
    </source>
</evidence>
<comment type="caution">
    <text evidence="2">The sequence shown here is derived from an EMBL/GenBank/DDBJ whole genome shotgun (WGS) entry which is preliminary data.</text>
</comment>
<evidence type="ECO:0000313" key="2">
    <source>
        <dbReference type="EMBL" id="MDZ5457884.1"/>
    </source>
</evidence>
<feature type="region of interest" description="Disordered" evidence="1">
    <location>
        <begin position="1"/>
        <end position="23"/>
    </location>
</feature>
<protein>
    <submittedName>
        <fullName evidence="2">Uncharacterized protein</fullName>
    </submittedName>
</protein>
<dbReference type="RefSeq" id="WP_322466070.1">
    <property type="nucleotide sequence ID" value="NZ_JAXOJX010000023.1"/>
</dbReference>
<accession>A0ABU5IGE5</accession>
<gene>
    <name evidence="2" type="ORF">SM757_15000</name>
</gene>
<proteinExistence type="predicted"/>
<dbReference type="Proteomes" id="UP001293718">
    <property type="component" value="Unassembled WGS sequence"/>
</dbReference>
<keyword evidence="3" id="KW-1185">Reference proteome</keyword>
<reference evidence="2 3" key="1">
    <citation type="submission" date="2023-11" db="EMBL/GenBank/DDBJ databases">
        <title>Draft genome of Azohydromonas lata strain H1 (DSM1123), a polyhydroxyalkanoate producer.</title>
        <authorList>
            <person name="Traversa D."/>
            <person name="D'Addabbo P."/>
            <person name="Pazzani C."/>
            <person name="Manzari C."/>
            <person name="Chiara M."/>
            <person name="Scrascia M."/>
        </authorList>
    </citation>
    <scope>NUCLEOTIDE SEQUENCE [LARGE SCALE GENOMIC DNA]</scope>
    <source>
        <strain evidence="2 3">H1</strain>
    </source>
</reference>